<proteinExistence type="inferred from homology"/>
<dbReference type="InterPro" id="IPR017452">
    <property type="entry name" value="GPCR_Rhodpsn_7TM"/>
</dbReference>
<evidence type="ECO:0000256" key="9">
    <source>
        <dbReference type="SAM" id="Phobius"/>
    </source>
</evidence>
<dbReference type="GO" id="GO:0004983">
    <property type="term" value="F:neuropeptide Y receptor activity"/>
    <property type="evidence" value="ECO:0007669"/>
    <property type="project" value="InterPro"/>
</dbReference>
<dbReference type="PRINTS" id="PR00237">
    <property type="entry name" value="GPCRRHODOPSN"/>
</dbReference>
<keyword evidence="3 9" id="KW-0812">Transmembrane</keyword>
<dbReference type="KEGG" id="lak:106170744"/>
<dbReference type="SMART" id="SM01381">
    <property type="entry name" value="7TM_GPCR_Srsx"/>
    <property type="match status" value="1"/>
</dbReference>
<evidence type="ECO:0000256" key="8">
    <source>
        <dbReference type="ARBA" id="ARBA00023224"/>
    </source>
</evidence>
<keyword evidence="6 9" id="KW-0472">Membrane</keyword>
<feature type="domain" description="G-protein coupled receptors family 1 profile" evidence="10">
    <location>
        <begin position="88"/>
        <end position="345"/>
    </location>
</feature>
<evidence type="ECO:0000256" key="3">
    <source>
        <dbReference type="ARBA" id="ARBA00022692"/>
    </source>
</evidence>
<dbReference type="Gene3D" id="1.20.1070.10">
    <property type="entry name" value="Rhodopsin 7-helix transmembrane proteins"/>
    <property type="match status" value="1"/>
</dbReference>
<feature type="transmembrane region" description="Helical" evidence="9">
    <location>
        <begin position="108"/>
        <end position="129"/>
    </location>
</feature>
<dbReference type="STRING" id="7574.A0A1S3J8J0"/>
<dbReference type="Proteomes" id="UP000085678">
    <property type="component" value="Unplaced"/>
</dbReference>
<feature type="transmembrane region" description="Helical" evidence="9">
    <location>
        <begin position="72"/>
        <end position="96"/>
    </location>
</feature>
<evidence type="ECO:0000313" key="11">
    <source>
        <dbReference type="Proteomes" id="UP000085678"/>
    </source>
</evidence>
<dbReference type="PRINTS" id="PR01012">
    <property type="entry name" value="NRPEPTIDEYR"/>
</dbReference>
<dbReference type="SUPFAM" id="SSF81321">
    <property type="entry name" value="Family A G protein-coupled receptor-like"/>
    <property type="match status" value="1"/>
</dbReference>
<dbReference type="PANTHER" id="PTHR45695">
    <property type="entry name" value="LEUCOKININ RECEPTOR-RELATED"/>
    <property type="match status" value="1"/>
</dbReference>
<dbReference type="PROSITE" id="PS50262">
    <property type="entry name" value="G_PROTEIN_RECEP_F1_2"/>
    <property type="match status" value="1"/>
</dbReference>
<keyword evidence="8" id="KW-0807">Transducer</keyword>
<keyword evidence="5" id="KW-0297">G-protein coupled receptor</keyword>
<keyword evidence="11" id="KW-1185">Reference proteome</keyword>
<evidence type="ECO:0000256" key="4">
    <source>
        <dbReference type="ARBA" id="ARBA00022989"/>
    </source>
</evidence>
<evidence type="ECO:0000256" key="1">
    <source>
        <dbReference type="ARBA" id="ARBA00004141"/>
    </source>
</evidence>
<dbReference type="GO" id="GO:0005886">
    <property type="term" value="C:plasma membrane"/>
    <property type="evidence" value="ECO:0007669"/>
    <property type="project" value="TreeGrafter"/>
</dbReference>
<gene>
    <name evidence="12" type="primary">LOC106170744</name>
</gene>
<evidence type="ECO:0000256" key="5">
    <source>
        <dbReference type="ARBA" id="ARBA00023040"/>
    </source>
</evidence>
<feature type="transmembrane region" description="Helical" evidence="9">
    <location>
        <begin position="149"/>
        <end position="167"/>
    </location>
</feature>
<accession>A0A1S3J8J0</accession>
<keyword evidence="7" id="KW-0675">Receptor</keyword>
<feature type="transmembrane region" description="Helical" evidence="9">
    <location>
        <begin position="329"/>
        <end position="348"/>
    </location>
</feature>
<dbReference type="OrthoDB" id="9979846at2759"/>
<dbReference type="RefSeq" id="XP_013406184.1">
    <property type="nucleotide sequence ID" value="XM_013550730.1"/>
</dbReference>
<comment type="subcellular location">
    <subcellularLocation>
        <location evidence="1">Membrane</location>
        <topology evidence="1">Multi-pass membrane protein</topology>
    </subcellularLocation>
</comment>
<dbReference type="InterPro" id="IPR000276">
    <property type="entry name" value="GPCR_Rhodpsn"/>
</dbReference>
<organism evidence="11 12">
    <name type="scientific">Lingula anatina</name>
    <name type="common">Brachiopod</name>
    <name type="synonym">Lingula unguis</name>
    <dbReference type="NCBI Taxonomy" id="7574"/>
    <lineage>
        <taxon>Eukaryota</taxon>
        <taxon>Metazoa</taxon>
        <taxon>Spiralia</taxon>
        <taxon>Lophotrochozoa</taxon>
        <taxon>Brachiopoda</taxon>
        <taxon>Linguliformea</taxon>
        <taxon>Lingulata</taxon>
        <taxon>Lingulida</taxon>
        <taxon>Linguloidea</taxon>
        <taxon>Lingulidae</taxon>
        <taxon>Lingula</taxon>
    </lineage>
</organism>
<comment type="similarity">
    <text evidence="2">Belongs to the G-protein coupled receptor 1 family.</text>
</comment>
<reference evidence="12" key="1">
    <citation type="submission" date="2025-08" db="UniProtKB">
        <authorList>
            <consortium name="RefSeq"/>
        </authorList>
    </citation>
    <scope>IDENTIFICATION</scope>
    <source>
        <tissue evidence="12">Gonads</tissue>
    </source>
</reference>
<protein>
    <submittedName>
        <fullName evidence="12">QRFP-like peptide receptor</fullName>
    </submittedName>
</protein>
<feature type="transmembrane region" description="Helical" evidence="9">
    <location>
        <begin position="240"/>
        <end position="261"/>
    </location>
</feature>
<dbReference type="AlphaFoldDB" id="A0A1S3J8J0"/>
<dbReference type="InParanoid" id="A0A1S3J8J0"/>
<keyword evidence="4 9" id="KW-1133">Transmembrane helix</keyword>
<evidence type="ECO:0000313" key="12">
    <source>
        <dbReference type="RefSeq" id="XP_013406184.1"/>
    </source>
</evidence>
<feature type="transmembrane region" description="Helical" evidence="9">
    <location>
        <begin position="188"/>
        <end position="208"/>
    </location>
</feature>
<dbReference type="Pfam" id="PF00001">
    <property type="entry name" value="7tm_1"/>
    <property type="match status" value="1"/>
</dbReference>
<sequence>MDSAESNYLSNLTILPFPPDLISSILCQRYQNLSEDLLEFLDSLDIQEACNINGTTSGDGHVYEGLPVTSQIILTVLYIVVFLVSLAGNIVVVMVYASNKTLRTVTSVFILSLTGSDLLITFFCIPFNIGMILSKYWVFGGFACRMVPYVQNVSVSCSTLSLCSIAIDRYYSCVQPLKKKHIHTYARALKLMAVVWAVSIVVNIPVLLSYQLLSIPVETAGHQETRSFCIWASDWTINTFNITFIFFLFVIPFTIMTGLYLKIGHFMFVRRPVGTASSTLEDVFTRAKKRAIKMMIIVVLVFTACWAPLMTYTLSDPPLSETSKCIRSYLQWMALGSVCYNPIIYTFLNKRFRKSASGVFLRLCRDRRLKPAPKNLVPRAPVARAQGITATKSSQL</sequence>
<name>A0A1S3J8J0_LINAN</name>
<feature type="transmembrane region" description="Helical" evidence="9">
    <location>
        <begin position="291"/>
        <end position="309"/>
    </location>
</feature>
<evidence type="ECO:0000256" key="7">
    <source>
        <dbReference type="ARBA" id="ARBA00023170"/>
    </source>
</evidence>
<dbReference type="InterPro" id="IPR000611">
    <property type="entry name" value="NPY_rcpt"/>
</dbReference>
<evidence type="ECO:0000256" key="2">
    <source>
        <dbReference type="ARBA" id="ARBA00010663"/>
    </source>
</evidence>
<dbReference type="PANTHER" id="PTHR45695:SF9">
    <property type="entry name" value="LEUCOKININ RECEPTOR"/>
    <property type="match status" value="1"/>
</dbReference>
<evidence type="ECO:0000256" key="6">
    <source>
        <dbReference type="ARBA" id="ARBA00023136"/>
    </source>
</evidence>
<evidence type="ECO:0000259" key="10">
    <source>
        <dbReference type="PROSITE" id="PS50262"/>
    </source>
</evidence>
<dbReference type="GeneID" id="106170744"/>